<gene>
    <name evidence="8" type="ORF">F4X82_01040</name>
</gene>
<dbReference type="GO" id="GO:0046933">
    <property type="term" value="F:proton-transporting ATP synthase activity, rotational mechanism"/>
    <property type="evidence" value="ECO:0007669"/>
    <property type="project" value="InterPro"/>
</dbReference>
<accession>A0A845D8P1</accession>
<evidence type="ECO:0000256" key="1">
    <source>
        <dbReference type="ARBA" id="ARBA00004184"/>
    </source>
</evidence>
<evidence type="ECO:0000256" key="5">
    <source>
        <dbReference type="ARBA" id="ARBA00023136"/>
    </source>
</evidence>
<protein>
    <submittedName>
        <fullName evidence="8">F0F1 ATP synthase subunit epsilon</fullName>
    </submittedName>
</protein>
<dbReference type="Proteomes" id="UP000449092">
    <property type="component" value="Unassembled WGS sequence"/>
</dbReference>
<dbReference type="InterPro" id="IPR001469">
    <property type="entry name" value="ATP_synth_F1_dsu/esu"/>
</dbReference>
<evidence type="ECO:0000313" key="9">
    <source>
        <dbReference type="Proteomes" id="UP000449092"/>
    </source>
</evidence>
<dbReference type="AlphaFoldDB" id="A0A845D8P1"/>
<comment type="similarity">
    <text evidence="2">Belongs to the ATPase epsilon chain family.</text>
</comment>
<dbReference type="CDD" id="cd12152">
    <property type="entry name" value="F1-ATPase_delta"/>
    <property type="match status" value="1"/>
</dbReference>
<feature type="domain" description="ATP synthase F1 complex delta/epsilon subunit N-terminal" evidence="7">
    <location>
        <begin position="5"/>
        <end position="78"/>
    </location>
</feature>
<keyword evidence="4" id="KW-0406">Ion transport</keyword>
<dbReference type="Pfam" id="PF02823">
    <property type="entry name" value="ATP-synt_DE_N"/>
    <property type="match status" value="1"/>
</dbReference>
<sequence length="80" mass="8839">MIPTHILTLQKTLYKGEVQSITAPGTEGQFTILPHHLPLLTNIQKGVIVLKSKEHEPQFIEVPDRGIFELADGQATILLA</sequence>
<comment type="caution">
    <text evidence="8">The sequence shown here is derived from an EMBL/GenBank/DDBJ whole genome shotgun (WGS) entry which is preliminary data.</text>
</comment>
<name>A0A845D8P1_9BACT</name>
<keyword evidence="5" id="KW-0472">Membrane</keyword>
<evidence type="ECO:0000259" key="7">
    <source>
        <dbReference type="Pfam" id="PF02823"/>
    </source>
</evidence>
<evidence type="ECO:0000256" key="6">
    <source>
        <dbReference type="ARBA" id="ARBA00023196"/>
    </source>
</evidence>
<dbReference type="GO" id="GO:0012505">
    <property type="term" value="C:endomembrane system"/>
    <property type="evidence" value="ECO:0007669"/>
    <property type="project" value="UniProtKB-SubCell"/>
</dbReference>
<dbReference type="SUPFAM" id="SSF51344">
    <property type="entry name" value="Epsilon subunit of F1F0-ATP synthase N-terminal domain"/>
    <property type="match status" value="1"/>
</dbReference>
<evidence type="ECO:0000256" key="2">
    <source>
        <dbReference type="ARBA" id="ARBA00005712"/>
    </source>
</evidence>
<comment type="subcellular location">
    <subcellularLocation>
        <location evidence="1">Endomembrane system</location>
        <topology evidence="1">Peripheral membrane protein</topology>
    </subcellularLocation>
</comment>
<dbReference type="InterPro" id="IPR036771">
    <property type="entry name" value="ATPsynth_dsu/esu_N"/>
</dbReference>
<keyword evidence="6" id="KW-0066">ATP synthesis</keyword>
<dbReference type="Gene3D" id="2.60.15.10">
    <property type="entry name" value="F0F1 ATP synthase delta/epsilon subunit, N-terminal"/>
    <property type="match status" value="1"/>
</dbReference>
<dbReference type="GO" id="GO:0045259">
    <property type="term" value="C:proton-transporting ATP synthase complex"/>
    <property type="evidence" value="ECO:0007669"/>
    <property type="project" value="UniProtKB-KW"/>
</dbReference>
<keyword evidence="6" id="KW-0139">CF(1)</keyword>
<evidence type="ECO:0000256" key="4">
    <source>
        <dbReference type="ARBA" id="ARBA00023065"/>
    </source>
</evidence>
<evidence type="ECO:0000256" key="3">
    <source>
        <dbReference type="ARBA" id="ARBA00022448"/>
    </source>
</evidence>
<proteinExistence type="inferred from homology"/>
<dbReference type="InterPro" id="IPR020546">
    <property type="entry name" value="ATP_synth_F1_dsu/esu_N"/>
</dbReference>
<reference evidence="8 9" key="1">
    <citation type="submission" date="2019-09" db="EMBL/GenBank/DDBJ databases">
        <title>Characterisation of the sponge microbiome using genome-centric metagenomics.</title>
        <authorList>
            <person name="Engelberts J.P."/>
            <person name="Robbins S.J."/>
            <person name="De Goeij J.M."/>
            <person name="Aranda M."/>
            <person name="Bell S.C."/>
            <person name="Webster N.S."/>
        </authorList>
    </citation>
    <scope>NUCLEOTIDE SEQUENCE [LARGE SCALE GENOMIC DNA]</scope>
    <source>
        <strain evidence="8">SB0662_bin_43</strain>
    </source>
</reference>
<organism evidence="8 9">
    <name type="scientific">Candidatus Spechtbacteria bacterium SB0662_bin_43</name>
    <dbReference type="NCBI Taxonomy" id="2604897"/>
    <lineage>
        <taxon>Bacteria</taxon>
        <taxon>Candidatus Spechtiibacteriota</taxon>
    </lineage>
</organism>
<keyword evidence="3" id="KW-0813">Transport</keyword>
<evidence type="ECO:0000313" key="8">
    <source>
        <dbReference type="EMBL" id="MYE38090.1"/>
    </source>
</evidence>
<dbReference type="EMBL" id="VXOY01000010">
    <property type="protein sequence ID" value="MYE38090.1"/>
    <property type="molecule type" value="Genomic_DNA"/>
</dbReference>